<dbReference type="AlphaFoldDB" id="A0A1H8GZU7"/>
<dbReference type="EMBL" id="FODH01000001">
    <property type="protein sequence ID" value="SEN49523.1"/>
    <property type="molecule type" value="Genomic_DNA"/>
</dbReference>
<accession>A0A1H8GZU7</accession>
<dbReference type="OrthoDB" id="552713at2"/>
<dbReference type="SUPFAM" id="SSF54171">
    <property type="entry name" value="DNA-binding domain"/>
    <property type="match status" value="1"/>
</dbReference>
<dbReference type="GO" id="GO:0004519">
    <property type="term" value="F:endonuclease activity"/>
    <property type="evidence" value="ECO:0007669"/>
    <property type="project" value="UniProtKB-KW"/>
</dbReference>
<dbReference type="Gene3D" id="3.90.75.20">
    <property type="match status" value="1"/>
</dbReference>
<reference evidence="1 4" key="2">
    <citation type="submission" date="2021-06" db="EMBL/GenBank/DDBJ databases">
        <title>Whole genome sequence of Paenibacillus sophorae DSM23020 for comparative genomics.</title>
        <authorList>
            <person name="Kim M.-J."/>
            <person name="Lee G."/>
            <person name="Shin J.-H."/>
        </authorList>
    </citation>
    <scope>NUCLEOTIDE SEQUENCE [LARGE SCALE GENOMIC DNA]</scope>
    <source>
        <strain evidence="1 4">DSM 23020</strain>
    </source>
</reference>
<dbReference type="Proteomes" id="UP000683429">
    <property type="component" value="Chromosome"/>
</dbReference>
<keyword evidence="1" id="KW-0540">Nuclease</keyword>
<keyword evidence="1" id="KW-0378">Hydrolase</keyword>
<dbReference type="Proteomes" id="UP000198809">
    <property type="component" value="Unassembled WGS sequence"/>
</dbReference>
<sequence>MEKKIDDLIGEKFGKWFVLEQGPKKEKTNLKQWLCVCTECHRTKKLVPETYLVRGLSKSCGCNRNMKKLKDLTGKRFGNLVVVQRVGLSGHTSTWLCQCDCGGDKIVPRNDLKRKDGRQITHCGCKNKESINKFFECDTYFVGMTSKGWEFYFNVEDFELISKYSWCMDDNGYVRSRETDELGNVRTISLHRLLLNAKNNDIVDHKNNTPCDNRRANIRICTVADNTRNRTPKNESLNISGIKQYENGKYIAGIHINKKYIHLGTFNNFEDAFSTRKEAEIKYFGEFRYQGNEE</sequence>
<evidence type="ECO:0000313" key="3">
    <source>
        <dbReference type="Proteomes" id="UP000198809"/>
    </source>
</evidence>
<keyword evidence="1" id="KW-0255">Endonuclease</keyword>
<evidence type="ECO:0000313" key="2">
    <source>
        <dbReference type="EMBL" id="SEN49523.1"/>
    </source>
</evidence>
<keyword evidence="4" id="KW-1185">Reference proteome</keyword>
<evidence type="ECO:0000313" key="4">
    <source>
        <dbReference type="Proteomes" id="UP000683429"/>
    </source>
</evidence>
<dbReference type="InterPro" id="IPR044925">
    <property type="entry name" value="His-Me_finger_sf"/>
</dbReference>
<dbReference type="RefSeq" id="WP_051499320.1">
    <property type="nucleotide sequence ID" value="NZ_CP076607.1"/>
</dbReference>
<reference evidence="2 3" key="1">
    <citation type="submission" date="2016-10" db="EMBL/GenBank/DDBJ databases">
        <authorList>
            <person name="de Groot N.N."/>
        </authorList>
    </citation>
    <scope>NUCLEOTIDE SEQUENCE [LARGE SCALE GENOMIC DNA]</scope>
    <source>
        <strain evidence="2 3">CGMCC 1.10238</strain>
    </source>
</reference>
<organism evidence="2 3">
    <name type="scientific">Paenibacillus sophorae</name>
    <dbReference type="NCBI Taxonomy" id="1333845"/>
    <lineage>
        <taxon>Bacteria</taxon>
        <taxon>Bacillati</taxon>
        <taxon>Bacillota</taxon>
        <taxon>Bacilli</taxon>
        <taxon>Bacillales</taxon>
        <taxon>Paenibacillaceae</taxon>
        <taxon>Paenibacillus</taxon>
    </lineage>
</organism>
<proteinExistence type="predicted"/>
<dbReference type="SUPFAM" id="SSF54060">
    <property type="entry name" value="His-Me finger endonucleases"/>
    <property type="match status" value="1"/>
</dbReference>
<gene>
    <name evidence="1" type="ORF">KP014_21045</name>
    <name evidence="2" type="ORF">SAMN04487895_101706</name>
</gene>
<dbReference type="STRING" id="1333845.SAMN04487895_101706"/>
<protein>
    <submittedName>
        <fullName evidence="1">HNH endonuclease</fullName>
    </submittedName>
</protein>
<dbReference type="EMBL" id="CP076607">
    <property type="protein sequence ID" value="QWU14397.1"/>
    <property type="molecule type" value="Genomic_DNA"/>
</dbReference>
<dbReference type="GO" id="GO:0003677">
    <property type="term" value="F:DNA binding"/>
    <property type="evidence" value="ECO:0007669"/>
    <property type="project" value="InterPro"/>
</dbReference>
<dbReference type="InterPro" id="IPR016177">
    <property type="entry name" value="DNA-bd_dom_sf"/>
</dbReference>
<name>A0A1H8GZU7_9BACL</name>
<evidence type="ECO:0000313" key="1">
    <source>
        <dbReference type="EMBL" id="QWU14397.1"/>
    </source>
</evidence>